<keyword evidence="2" id="KW-1185">Reference proteome</keyword>
<dbReference type="EMBL" id="SRRZ01000191">
    <property type="protein sequence ID" value="NQE38219.1"/>
    <property type="molecule type" value="Genomic_DNA"/>
</dbReference>
<dbReference type="Proteomes" id="UP000702425">
    <property type="component" value="Unassembled WGS sequence"/>
</dbReference>
<proteinExistence type="predicted"/>
<comment type="caution">
    <text evidence="1">The sequence shown here is derived from an EMBL/GenBank/DDBJ whole genome shotgun (WGS) entry which is preliminary data.</text>
</comment>
<organism evidence="1 2">
    <name type="scientific">Microcoleus asticus IPMA8</name>
    <dbReference type="NCBI Taxonomy" id="2563858"/>
    <lineage>
        <taxon>Bacteria</taxon>
        <taxon>Bacillati</taxon>
        <taxon>Cyanobacteriota</taxon>
        <taxon>Cyanophyceae</taxon>
        <taxon>Oscillatoriophycideae</taxon>
        <taxon>Oscillatoriales</taxon>
        <taxon>Microcoleaceae</taxon>
        <taxon>Microcoleus</taxon>
        <taxon>Microcoleus asticus</taxon>
    </lineage>
</organism>
<dbReference type="Gene3D" id="2.40.160.50">
    <property type="entry name" value="membrane protein fhac: a member of the omp85/tpsb transporter family"/>
    <property type="match status" value="1"/>
</dbReference>
<reference evidence="1 2" key="1">
    <citation type="journal article" date="2020" name="Sci. Rep.">
        <title>A novel cyanobacterial geosmin producer, revising GeoA distribution and dispersion patterns in Bacteria.</title>
        <authorList>
            <person name="Churro C."/>
            <person name="Semedo-Aguiar A.P."/>
            <person name="Silva A.D."/>
            <person name="Pereira-Leal J.B."/>
            <person name="Leite R.B."/>
        </authorList>
    </citation>
    <scope>NUCLEOTIDE SEQUENCE [LARGE SCALE GENOMIC DNA]</scope>
    <source>
        <strain evidence="1 2">IPMA8</strain>
    </source>
</reference>
<evidence type="ECO:0000313" key="2">
    <source>
        <dbReference type="Proteomes" id="UP000702425"/>
    </source>
</evidence>
<gene>
    <name evidence="1" type="ORF">E5S67_06004</name>
</gene>
<accession>A0ABX2D6B8</accession>
<sequence>MLGLGDSASLIYTNSQGSNAIDFSYTLPVNPRNGTVSFQLSRSKSNIARPAFDALDIEASSRTYELTYRQPIVQNPRRQIAIGIGAGRRESDTSLLGEDFPLSPGADDPARTRVLALRLFQDFTQRGEKDVLAVRSQFSLEVGAFGAKVSSSGPDSDFLAWRGQLQ</sequence>
<protein>
    <submittedName>
        <fullName evidence="1">Uncharacterized protein</fullName>
    </submittedName>
</protein>
<evidence type="ECO:0000313" key="1">
    <source>
        <dbReference type="EMBL" id="NQE38219.1"/>
    </source>
</evidence>
<name>A0ABX2D6B8_9CYAN</name>